<dbReference type="Pfam" id="PF00128">
    <property type="entry name" value="Alpha-amylase"/>
    <property type="match status" value="1"/>
</dbReference>
<evidence type="ECO:0000313" key="7">
    <source>
        <dbReference type="Proteomes" id="UP000838672"/>
    </source>
</evidence>
<dbReference type="RefSeq" id="WP_237468057.1">
    <property type="nucleotide sequence ID" value="NZ_CAKLDI010000002.1"/>
</dbReference>
<dbReference type="InterPro" id="IPR004193">
    <property type="entry name" value="Glyco_hydro_13_N"/>
</dbReference>
<dbReference type="EMBL" id="CAKLDI010000002">
    <property type="protein sequence ID" value="CAH0535196.1"/>
    <property type="molecule type" value="Genomic_DNA"/>
</dbReference>
<dbReference type="Gene3D" id="3.20.20.80">
    <property type="entry name" value="Glycosidases"/>
    <property type="match status" value="1"/>
</dbReference>
<dbReference type="InterPro" id="IPR011837">
    <property type="entry name" value="Glycogen_debranch_GlgX"/>
</dbReference>
<dbReference type="SMART" id="SM00642">
    <property type="entry name" value="Aamy"/>
    <property type="match status" value="1"/>
</dbReference>
<organism evidence="6 7">
    <name type="scientific">Vibrio stylophorae</name>
    <dbReference type="NCBI Taxonomy" id="659351"/>
    <lineage>
        <taxon>Bacteria</taxon>
        <taxon>Pseudomonadati</taxon>
        <taxon>Pseudomonadota</taxon>
        <taxon>Gammaproteobacteria</taxon>
        <taxon>Vibrionales</taxon>
        <taxon>Vibrionaceae</taxon>
        <taxon>Vibrio</taxon>
    </lineage>
</organism>
<evidence type="ECO:0000313" key="6">
    <source>
        <dbReference type="EMBL" id="CAH0535196.1"/>
    </source>
</evidence>
<protein>
    <submittedName>
        <fullName evidence="6">Glycogen operon protein GlgX</fullName>
        <ecNumber evidence="6">3.2.1.-</ecNumber>
    </submittedName>
</protein>
<evidence type="ECO:0000256" key="1">
    <source>
        <dbReference type="ARBA" id="ARBA00008061"/>
    </source>
</evidence>
<dbReference type="SUPFAM" id="SSF51445">
    <property type="entry name" value="(Trans)glycosidases"/>
    <property type="match status" value="1"/>
</dbReference>
<dbReference type="InterPro" id="IPR013783">
    <property type="entry name" value="Ig-like_fold"/>
</dbReference>
<evidence type="ECO:0000259" key="5">
    <source>
        <dbReference type="SMART" id="SM00642"/>
    </source>
</evidence>
<dbReference type="Gene3D" id="2.60.40.10">
    <property type="entry name" value="Immunoglobulins"/>
    <property type="match status" value="1"/>
</dbReference>
<dbReference type="CDD" id="cd11326">
    <property type="entry name" value="AmyAc_Glg_debranch"/>
    <property type="match status" value="1"/>
</dbReference>
<dbReference type="SUPFAM" id="SSF51011">
    <property type="entry name" value="Glycosyl hydrolase domain"/>
    <property type="match status" value="1"/>
</dbReference>
<accession>A0ABM8ZX32</accession>
<keyword evidence="3" id="KW-0809">Transit peptide</keyword>
<keyword evidence="4 6" id="KW-0326">Glycosidase</keyword>
<dbReference type="InterPro" id="IPR017853">
    <property type="entry name" value="GH"/>
</dbReference>
<comment type="caution">
    <text evidence="6">The sequence shown here is derived from an EMBL/GenBank/DDBJ whole genome shotgun (WGS) entry which is preliminary data.</text>
</comment>
<dbReference type="NCBIfam" id="TIGR02100">
    <property type="entry name" value="glgX_debranch"/>
    <property type="match status" value="1"/>
</dbReference>
<dbReference type="EC" id="3.2.1.-" evidence="6"/>
<evidence type="ECO:0000256" key="4">
    <source>
        <dbReference type="ARBA" id="ARBA00023295"/>
    </source>
</evidence>
<sequence length="695" mass="78740">MSLKAGTIATYLGEPSPLGATVCKMHNERGVNFSVFSKDATQVELMLFRDAESPEPFLTLDLEPMVHRQGHYWFIFVANIGHGQHYGYRVRGPHNPRRGQLFDAQKLLVDPYARAIERPKGYDRVSASMPGSTLANGMKSVVVDANRFDWQDVPPPRTALANTVIYELHVRGFTQHPNSNVKAPHRGCYLGLLEKIPYLKSLGITAVELMPIQQFDPDDAPHEKQNYWGYSPINFFAPHNDYASDGTGITAVEELKMLIRELHKAKIEVYLDVVFNHTCEGDHAGPTLCFKGFQAGAYYMINNKTGAFSNFSGCGNTCNANFSIMRRMIIDALHFWVEEMHIDGFRFDLASVLARDGKGKPMQEPPLLWSIDSDPVLCGTKIIAEAWDAAGLYQVGSFIGDRWNEWNGRFRDDVRQFWRGDQDAAKHYAPRLIGSPDIYAQQRHSPQRSINFVAAHDGFTLNDLVCYEQKHNLANGENNRDGDNHNLSANYGFEGPTQDVRINNIRLRQIKNMLATVFSSLGTPMLTMGDEVRRTQGGNNNAYCQDNEISWFDWSLVETQADLFRFVKGLIALRRSHPVADQRIHRSLNDVVEKLNVAWHGIEPNRPDWAAHSHVVAVSMFSHRLYEYIYFIHNAYWDSLTFTLPHFDGCDWHLLINTANASPEDIYTLGTAPKVTERSLLVTGRSFVALVSRKR</sequence>
<dbReference type="InterPro" id="IPR044505">
    <property type="entry name" value="GlgX_Isoamylase_N_E_set"/>
</dbReference>
<dbReference type="SUPFAM" id="SSF81296">
    <property type="entry name" value="E set domains"/>
    <property type="match status" value="1"/>
</dbReference>
<dbReference type="Pfam" id="PF21156">
    <property type="entry name" value="ISOA1-3_C"/>
    <property type="match status" value="1"/>
</dbReference>
<dbReference type="InterPro" id="IPR014756">
    <property type="entry name" value="Ig_E-set"/>
</dbReference>
<keyword evidence="7" id="KW-1185">Reference proteome</keyword>
<gene>
    <name evidence="6" type="primary">glgX</name>
    <name evidence="6" type="ORF">VST7929_02857</name>
</gene>
<dbReference type="PANTHER" id="PTHR43002">
    <property type="entry name" value="GLYCOGEN DEBRANCHING ENZYME"/>
    <property type="match status" value="1"/>
</dbReference>
<evidence type="ECO:0000256" key="2">
    <source>
        <dbReference type="ARBA" id="ARBA00022801"/>
    </source>
</evidence>
<evidence type="ECO:0000256" key="3">
    <source>
        <dbReference type="ARBA" id="ARBA00022946"/>
    </source>
</evidence>
<feature type="domain" description="Glycosyl hydrolase family 13 catalytic" evidence="5">
    <location>
        <begin position="167"/>
        <end position="574"/>
    </location>
</feature>
<proteinExistence type="inferred from homology"/>
<comment type="similarity">
    <text evidence="1">Belongs to the glycosyl hydrolase 13 family.</text>
</comment>
<keyword evidence="2 6" id="KW-0378">Hydrolase</keyword>
<dbReference type="Proteomes" id="UP000838672">
    <property type="component" value="Unassembled WGS sequence"/>
</dbReference>
<name>A0ABM8ZX32_9VIBR</name>
<dbReference type="GO" id="GO:0016798">
    <property type="term" value="F:hydrolase activity, acting on glycosyl bonds"/>
    <property type="evidence" value="ECO:0007669"/>
    <property type="project" value="UniProtKB-KW"/>
</dbReference>
<dbReference type="Gene3D" id="2.60.40.1180">
    <property type="entry name" value="Golgi alpha-mannosidase II"/>
    <property type="match status" value="1"/>
</dbReference>
<dbReference type="InterPro" id="IPR048650">
    <property type="entry name" value="ISOA1-3-like_C"/>
</dbReference>
<dbReference type="InterPro" id="IPR013780">
    <property type="entry name" value="Glyco_hydro_b"/>
</dbReference>
<dbReference type="InterPro" id="IPR006047">
    <property type="entry name" value="GH13_cat_dom"/>
</dbReference>
<dbReference type="CDD" id="cd02856">
    <property type="entry name" value="E_set_GDE_Isoamylase_N"/>
    <property type="match status" value="1"/>
</dbReference>
<reference evidence="6" key="1">
    <citation type="submission" date="2021-11" db="EMBL/GenBank/DDBJ databases">
        <authorList>
            <person name="Rodrigo-Torres L."/>
            <person name="Arahal R. D."/>
            <person name="Lucena T."/>
        </authorList>
    </citation>
    <scope>NUCLEOTIDE SEQUENCE</scope>
    <source>
        <strain evidence="6">CECT 7929</strain>
    </source>
</reference>
<dbReference type="Pfam" id="PF02922">
    <property type="entry name" value="CBM_48"/>
    <property type="match status" value="1"/>
</dbReference>